<name>A0A812MK52_SYMPI</name>
<proteinExistence type="predicted"/>
<dbReference type="AlphaFoldDB" id="A0A812MK52"/>
<feature type="transmembrane region" description="Helical" evidence="1">
    <location>
        <begin position="31"/>
        <end position="53"/>
    </location>
</feature>
<organism evidence="2 3">
    <name type="scientific">Symbiodinium pilosum</name>
    <name type="common">Dinoflagellate</name>
    <dbReference type="NCBI Taxonomy" id="2952"/>
    <lineage>
        <taxon>Eukaryota</taxon>
        <taxon>Sar</taxon>
        <taxon>Alveolata</taxon>
        <taxon>Dinophyceae</taxon>
        <taxon>Suessiales</taxon>
        <taxon>Symbiodiniaceae</taxon>
        <taxon>Symbiodinium</taxon>
    </lineage>
</organism>
<feature type="transmembrane region" description="Helical" evidence="1">
    <location>
        <begin position="60"/>
        <end position="80"/>
    </location>
</feature>
<dbReference type="Proteomes" id="UP000649617">
    <property type="component" value="Unassembled WGS sequence"/>
</dbReference>
<keyword evidence="1" id="KW-0472">Membrane</keyword>
<accession>A0A812MK52</accession>
<feature type="non-terminal residue" evidence="2">
    <location>
        <position position="1"/>
    </location>
</feature>
<gene>
    <name evidence="2" type="ORF">SPIL2461_LOCUS5444</name>
</gene>
<dbReference type="EMBL" id="CAJNIZ010007681">
    <property type="protein sequence ID" value="CAE7260362.1"/>
    <property type="molecule type" value="Genomic_DNA"/>
</dbReference>
<keyword evidence="3" id="KW-1185">Reference proteome</keyword>
<sequence length="122" mass="13097">FSAGRSLGISAIEVATALLLEEQYGWTPEKIGYALGLVFALTASTGLLVALVRNRLLSEYVLMLTLSFFSVVGSSLFFDFGATKGKQHSSPMLLMTADMLVYACMFQLTAFMEGIATQAAVP</sequence>
<keyword evidence="1" id="KW-0812">Transmembrane</keyword>
<evidence type="ECO:0000313" key="2">
    <source>
        <dbReference type="EMBL" id="CAE7260362.1"/>
    </source>
</evidence>
<evidence type="ECO:0000256" key="1">
    <source>
        <dbReference type="SAM" id="Phobius"/>
    </source>
</evidence>
<keyword evidence="1" id="KW-1133">Transmembrane helix</keyword>
<comment type="caution">
    <text evidence="2">The sequence shown here is derived from an EMBL/GenBank/DDBJ whole genome shotgun (WGS) entry which is preliminary data.</text>
</comment>
<feature type="non-terminal residue" evidence="2">
    <location>
        <position position="122"/>
    </location>
</feature>
<reference evidence="2" key="1">
    <citation type="submission" date="2021-02" db="EMBL/GenBank/DDBJ databases">
        <authorList>
            <person name="Dougan E. K."/>
            <person name="Rhodes N."/>
            <person name="Thang M."/>
            <person name="Chan C."/>
        </authorList>
    </citation>
    <scope>NUCLEOTIDE SEQUENCE</scope>
</reference>
<evidence type="ECO:0000313" key="3">
    <source>
        <dbReference type="Proteomes" id="UP000649617"/>
    </source>
</evidence>
<dbReference type="OrthoDB" id="436096at2759"/>
<feature type="transmembrane region" description="Helical" evidence="1">
    <location>
        <begin position="100"/>
        <end position="121"/>
    </location>
</feature>
<protein>
    <submittedName>
        <fullName evidence="2">Uncharacterized protein</fullName>
    </submittedName>
</protein>